<accession>A0A2N5TJ91</accession>
<sequence length="118" mass="12072">MRSNVNRWLPTAARISSTSATPSPGLISTPISSSASRPTSAPPPSPPSSPLSSPASPASSPLPSASPSTPSTHTQPLSPSHVPPQPKPSFPAHQTAQVKGRLVLWGLRPSPLVPPCHT</sequence>
<feature type="compositionally biased region" description="Pro residues" evidence="1">
    <location>
        <begin position="40"/>
        <end position="49"/>
    </location>
</feature>
<dbReference type="Proteomes" id="UP000235392">
    <property type="component" value="Unassembled WGS sequence"/>
</dbReference>
<feature type="compositionally biased region" description="Low complexity" evidence="1">
    <location>
        <begin position="50"/>
        <end position="80"/>
    </location>
</feature>
<proteinExistence type="predicted"/>
<evidence type="ECO:0000313" key="2">
    <source>
        <dbReference type="EMBL" id="PLW25557.1"/>
    </source>
</evidence>
<evidence type="ECO:0000313" key="3">
    <source>
        <dbReference type="Proteomes" id="UP000235392"/>
    </source>
</evidence>
<dbReference type="AlphaFoldDB" id="A0A2N5TJ91"/>
<dbReference type="EMBL" id="PGCI01000529">
    <property type="protein sequence ID" value="PLW25557.1"/>
    <property type="molecule type" value="Genomic_DNA"/>
</dbReference>
<gene>
    <name evidence="2" type="ORF">PCASD_24457</name>
</gene>
<feature type="region of interest" description="Disordered" evidence="1">
    <location>
        <begin position="1"/>
        <end position="95"/>
    </location>
</feature>
<reference evidence="2 3" key="1">
    <citation type="submission" date="2017-11" db="EMBL/GenBank/DDBJ databases">
        <title>De novo assembly and phasing of dikaryotic genomes from two isolates of Puccinia coronata f. sp. avenae, the causal agent of oat crown rust.</title>
        <authorList>
            <person name="Miller M.E."/>
            <person name="Zhang Y."/>
            <person name="Omidvar V."/>
            <person name="Sperschneider J."/>
            <person name="Schwessinger B."/>
            <person name="Raley C."/>
            <person name="Palmer J.M."/>
            <person name="Garnica D."/>
            <person name="Upadhyaya N."/>
            <person name="Rathjen J."/>
            <person name="Taylor J.M."/>
            <person name="Park R.F."/>
            <person name="Dodds P.N."/>
            <person name="Hirsch C.D."/>
            <person name="Kianian S.F."/>
            <person name="Figueroa M."/>
        </authorList>
    </citation>
    <scope>NUCLEOTIDE SEQUENCE [LARGE SCALE GENOMIC DNA]</scope>
    <source>
        <strain evidence="2">12SD80</strain>
    </source>
</reference>
<protein>
    <submittedName>
        <fullName evidence="2">Uncharacterized protein</fullName>
    </submittedName>
</protein>
<feature type="compositionally biased region" description="Low complexity" evidence="1">
    <location>
        <begin position="28"/>
        <end position="39"/>
    </location>
</feature>
<comment type="caution">
    <text evidence="2">The sequence shown here is derived from an EMBL/GenBank/DDBJ whole genome shotgun (WGS) entry which is preliminary data.</text>
</comment>
<name>A0A2N5TJ91_9BASI</name>
<organism evidence="2 3">
    <name type="scientific">Puccinia coronata f. sp. avenae</name>
    <dbReference type="NCBI Taxonomy" id="200324"/>
    <lineage>
        <taxon>Eukaryota</taxon>
        <taxon>Fungi</taxon>
        <taxon>Dikarya</taxon>
        <taxon>Basidiomycota</taxon>
        <taxon>Pucciniomycotina</taxon>
        <taxon>Pucciniomycetes</taxon>
        <taxon>Pucciniales</taxon>
        <taxon>Pucciniaceae</taxon>
        <taxon>Puccinia</taxon>
    </lineage>
</organism>
<evidence type="ECO:0000256" key="1">
    <source>
        <dbReference type="SAM" id="MobiDB-lite"/>
    </source>
</evidence>